<keyword evidence="1" id="KW-0812">Transmembrane</keyword>
<gene>
    <name evidence="2" type="ORF">FYJ85_13400</name>
</gene>
<accession>A0A844G500</accession>
<sequence length="331" mass="36432">MSFHFRCPHCNAKLEAEDDWNGMEAACPKCSQTITIVPETTPEKPKIQLTPITSPTLTEAQHPVSTQSHPPKNPSASNKFPFICPSCGTLTDLDSSLQNQEYECPACCEKSIAVPATEKPCPHCGEMIKFQAKICRFCKGSVEPNKSFSPSSVQRNSSLPQLMPATSNTIVIKELDTLFFWWWLSLALAIPTFGIGGIASAVFFCMLLYKYWNLVQTEPSSMTPGKAVGFLFIPVFGLYWMFVSIWGLGKAFNALTDLGKQKLETMPLIACICGATAPIAWGLMIIGANTIFIIGVFFTLVYLGAIIGGLVFYIITMINFQNAARTIIQRQ</sequence>
<dbReference type="RefSeq" id="WP_154419181.1">
    <property type="nucleotide sequence ID" value="NZ_VUNS01000015.1"/>
</dbReference>
<organism evidence="2 3">
    <name type="scientific">Victivallis lenta</name>
    <dbReference type="NCBI Taxonomy" id="2606640"/>
    <lineage>
        <taxon>Bacteria</taxon>
        <taxon>Pseudomonadati</taxon>
        <taxon>Lentisphaerota</taxon>
        <taxon>Lentisphaeria</taxon>
        <taxon>Victivallales</taxon>
        <taxon>Victivallaceae</taxon>
        <taxon>Victivallis</taxon>
    </lineage>
</organism>
<feature type="transmembrane region" description="Helical" evidence="1">
    <location>
        <begin position="268"/>
        <end position="286"/>
    </location>
</feature>
<dbReference type="EMBL" id="VUNS01000015">
    <property type="protein sequence ID" value="MST98034.1"/>
    <property type="molecule type" value="Genomic_DNA"/>
</dbReference>
<name>A0A844G500_9BACT</name>
<dbReference type="Proteomes" id="UP000435649">
    <property type="component" value="Unassembled WGS sequence"/>
</dbReference>
<keyword evidence="1" id="KW-1133">Transmembrane helix</keyword>
<evidence type="ECO:0000313" key="3">
    <source>
        <dbReference type="Proteomes" id="UP000435649"/>
    </source>
</evidence>
<evidence type="ECO:0000256" key="1">
    <source>
        <dbReference type="SAM" id="Phobius"/>
    </source>
</evidence>
<feature type="transmembrane region" description="Helical" evidence="1">
    <location>
        <begin position="180"/>
        <end position="209"/>
    </location>
</feature>
<keyword evidence="3" id="KW-1185">Reference proteome</keyword>
<keyword evidence="1" id="KW-0472">Membrane</keyword>
<feature type="transmembrane region" description="Helical" evidence="1">
    <location>
        <begin position="229"/>
        <end position="248"/>
    </location>
</feature>
<proteinExistence type="predicted"/>
<evidence type="ECO:0000313" key="2">
    <source>
        <dbReference type="EMBL" id="MST98034.1"/>
    </source>
</evidence>
<protein>
    <submittedName>
        <fullName evidence="2">Uncharacterized protein</fullName>
    </submittedName>
</protein>
<reference evidence="2 3" key="1">
    <citation type="submission" date="2019-08" db="EMBL/GenBank/DDBJ databases">
        <title>In-depth cultivation of the pig gut microbiome towards novel bacterial diversity and tailored functional studies.</title>
        <authorList>
            <person name="Wylensek D."/>
            <person name="Hitch T.C.A."/>
            <person name="Clavel T."/>
        </authorList>
    </citation>
    <scope>NUCLEOTIDE SEQUENCE [LARGE SCALE GENOMIC DNA]</scope>
    <source>
        <strain evidence="2 3">BBE-744-WT-12</strain>
    </source>
</reference>
<comment type="caution">
    <text evidence="2">The sequence shown here is derived from an EMBL/GenBank/DDBJ whole genome shotgun (WGS) entry which is preliminary data.</text>
</comment>
<dbReference type="AlphaFoldDB" id="A0A844G500"/>
<feature type="transmembrane region" description="Helical" evidence="1">
    <location>
        <begin position="292"/>
        <end position="315"/>
    </location>
</feature>